<comment type="caution">
    <text evidence="1">The sequence shown here is derived from an EMBL/GenBank/DDBJ whole genome shotgun (WGS) entry which is preliminary data.</text>
</comment>
<dbReference type="Gene3D" id="3.80.10.10">
    <property type="entry name" value="Ribonuclease Inhibitor"/>
    <property type="match status" value="1"/>
</dbReference>
<organism evidence="1 2">
    <name type="scientific">Aspergillus lucknowensis</name>
    <dbReference type="NCBI Taxonomy" id="176173"/>
    <lineage>
        <taxon>Eukaryota</taxon>
        <taxon>Fungi</taxon>
        <taxon>Dikarya</taxon>
        <taxon>Ascomycota</taxon>
        <taxon>Pezizomycotina</taxon>
        <taxon>Eurotiomycetes</taxon>
        <taxon>Eurotiomycetidae</taxon>
        <taxon>Eurotiales</taxon>
        <taxon>Aspergillaceae</taxon>
        <taxon>Aspergillus</taxon>
        <taxon>Aspergillus subgen. Nidulantes</taxon>
    </lineage>
</organism>
<gene>
    <name evidence="1" type="ORF">BJX67DRAFT_379561</name>
</gene>
<evidence type="ECO:0008006" key="3">
    <source>
        <dbReference type="Google" id="ProtNLM"/>
    </source>
</evidence>
<dbReference type="InterPro" id="IPR032675">
    <property type="entry name" value="LRR_dom_sf"/>
</dbReference>
<sequence>MAREALVSLPVEITHLILTHLHPDAAEIRDRELGPSDPSWDCLQLQPLLSLCLISQRLCDLAQPLLYRGFMLGCGESWRSNGFSWKGRLLSFMRTVVRRRDLASQVKRVYIHPLLWETHRTKKIAVVNFWKSEDNPIWKPHTRYYRNEVRELLSDLADALSTDSLRGLSEDDLLAILISQLPNLRHCTLQVGGDDDQVAPIAGLRSRLPIKTLDLELCATAREVRRSFGIVSTVRRAFSLLSLSVGLETLNLHEYYGVMSDERDLIPLLPNLTNLRLTFSWLSERTLQRLLSSCGSLRTFFYETTSNPERKFSEYYPRPLVRKGNIHFSLADAVKHLQRHSNTLQSVHLDLRMRGFTECTPEPWGACSFEQFTTLEHLLLTLDEFHPVYMNSRPSPDQGFSKLLPPSITSLSLVGQITEEDIPRIEESLSGLAEAVSRAELPILEAVRWDKYQTLSANFPVHSIFAAAGVDFSYSGFPLSRSTLGEYQSIARPSYVDDGYRFYPQADPLQVALQAALQPLPGEDLDF</sequence>
<dbReference type="EMBL" id="JBFXLQ010000011">
    <property type="protein sequence ID" value="KAL2869082.1"/>
    <property type="molecule type" value="Genomic_DNA"/>
</dbReference>
<evidence type="ECO:0000313" key="2">
    <source>
        <dbReference type="Proteomes" id="UP001610432"/>
    </source>
</evidence>
<proteinExistence type="predicted"/>
<protein>
    <recommendedName>
        <fullName evidence="3">F-box domain-containing protein</fullName>
    </recommendedName>
</protein>
<evidence type="ECO:0000313" key="1">
    <source>
        <dbReference type="EMBL" id="KAL2869082.1"/>
    </source>
</evidence>
<reference evidence="1 2" key="1">
    <citation type="submission" date="2024-07" db="EMBL/GenBank/DDBJ databases">
        <title>Section-level genome sequencing and comparative genomics of Aspergillus sections Usti and Cavernicolus.</title>
        <authorList>
            <consortium name="Lawrence Berkeley National Laboratory"/>
            <person name="Nybo J.L."/>
            <person name="Vesth T.C."/>
            <person name="Theobald S."/>
            <person name="Frisvad J.C."/>
            <person name="Larsen T.O."/>
            <person name="Kjaerboelling I."/>
            <person name="Rothschild-Mancinelli K."/>
            <person name="Lyhne E.K."/>
            <person name="Kogle M.E."/>
            <person name="Barry K."/>
            <person name="Clum A."/>
            <person name="Na H."/>
            <person name="Ledsgaard L."/>
            <person name="Lin J."/>
            <person name="Lipzen A."/>
            <person name="Kuo A."/>
            <person name="Riley R."/>
            <person name="Mondo S."/>
            <person name="Labutti K."/>
            <person name="Haridas S."/>
            <person name="Pangalinan J."/>
            <person name="Salamov A.A."/>
            <person name="Simmons B.A."/>
            <person name="Magnuson J.K."/>
            <person name="Chen J."/>
            <person name="Drula E."/>
            <person name="Henrissat B."/>
            <person name="Wiebenga A."/>
            <person name="Lubbers R.J."/>
            <person name="Gomes A.C."/>
            <person name="Macurrencykelacurrency M.R."/>
            <person name="Stajich J."/>
            <person name="Grigoriev I.V."/>
            <person name="Mortensen U.H."/>
            <person name="De Vries R.P."/>
            <person name="Baker S.E."/>
            <person name="Andersen M.R."/>
        </authorList>
    </citation>
    <scope>NUCLEOTIDE SEQUENCE [LARGE SCALE GENOMIC DNA]</scope>
    <source>
        <strain evidence="1 2">CBS 449.75</strain>
    </source>
</reference>
<dbReference type="GeneID" id="98147676"/>
<dbReference type="RefSeq" id="XP_070888061.1">
    <property type="nucleotide sequence ID" value="XM_071032604.1"/>
</dbReference>
<dbReference type="Proteomes" id="UP001610432">
    <property type="component" value="Unassembled WGS sequence"/>
</dbReference>
<keyword evidence="2" id="KW-1185">Reference proteome</keyword>
<accession>A0ABR4M0I6</accession>
<name>A0ABR4M0I6_9EURO</name>